<dbReference type="RefSeq" id="WP_188892811.1">
    <property type="nucleotide sequence ID" value="NZ_BMHY01000020.1"/>
</dbReference>
<reference evidence="2 3" key="1">
    <citation type="journal article" date="2014" name="Int. J. Syst. Evol. Microbiol.">
        <title>Complete genome sequence of Corynebacterium casei LMG S-19264T (=DSM 44701T), isolated from a smear-ripened cheese.</title>
        <authorList>
            <consortium name="US DOE Joint Genome Institute (JGI-PGF)"/>
            <person name="Walter F."/>
            <person name="Albersmeier A."/>
            <person name="Kalinowski J."/>
            <person name="Ruckert C."/>
        </authorList>
    </citation>
    <scope>NUCLEOTIDE SEQUENCE [LARGE SCALE GENOMIC DNA]</scope>
    <source>
        <strain evidence="2 3">CGMCC 1.15286</strain>
    </source>
</reference>
<sequence>MSAQEILDLLEQSGLEQYKTSFAQWIFPTAQLILEPKSDELLQIGESKVGGDPDLLEEVEWPKWKGYDMTFIAQINLAECPTNLSLPSAGLLSFFYGVEGMYEDPDFYGDPHTSRVIYTSPDQLEYIVRRSSPGTLNAAGAMMKPNSISFIPNLSVPAAESAYLESVGLGWNGEREDFDKYWEIFLPKTEKLWQREGYINRFMGHPDPVQGDMQRSCEIAYGSYTDDELDKTEFINSAIKWRLLLQIDSEEEKTGIMWGDVGRIYYWIHEDDLAQLRFDRVFCEMQCC</sequence>
<feature type="domain" description="SAM" evidence="1">
    <location>
        <begin position="1"/>
        <end position="60"/>
    </location>
</feature>
<dbReference type="Pfam" id="PF09234">
    <property type="entry name" value="DUF1963"/>
    <property type="match status" value="1"/>
</dbReference>
<name>A0A917HU79_9BACL</name>
<dbReference type="AlphaFoldDB" id="A0A917HU79"/>
<dbReference type="SUPFAM" id="SSF103032">
    <property type="entry name" value="Hypothetical protein YwqG"/>
    <property type="match status" value="1"/>
</dbReference>
<evidence type="ECO:0000259" key="1">
    <source>
        <dbReference type="PROSITE" id="PS50105"/>
    </source>
</evidence>
<organism evidence="2 3">
    <name type="scientific">Paenibacillus radicis</name>
    <name type="common">ex Gao et al. 2016</name>
    <dbReference type="NCBI Taxonomy" id="1737354"/>
    <lineage>
        <taxon>Bacteria</taxon>
        <taxon>Bacillati</taxon>
        <taxon>Bacillota</taxon>
        <taxon>Bacilli</taxon>
        <taxon>Bacillales</taxon>
        <taxon>Paenibacillaceae</taxon>
        <taxon>Paenibacillus</taxon>
    </lineage>
</organism>
<dbReference type="Gene3D" id="2.30.320.10">
    <property type="entry name" value="YwqG-like"/>
    <property type="match status" value="1"/>
</dbReference>
<evidence type="ECO:0000313" key="3">
    <source>
        <dbReference type="Proteomes" id="UP000600247"/>
    </source>
</evidence>
<accession>A0A917HU79</accession>
<dbReference type="EMBL" id="BMHY01000020">
    <property type="protein sequence ID" value="GGG88731.1"/>
    <property type="molecule type" value="Genomic_DNA"/>
</dbReference>
<dbReference type="PANTHER" id="PTHR36436:SF6">
    <property type="entry name" value="SLL5081 PROTEIN"/>
    <property type="match status" value="1"/>
</dbReference>
<dbReference type="Proteomes" id="UP000600247">
    <property type="component" value="Unassembled WGS sequence"/>
</dbReference>
<dbReference type="InterPro" id="IPR001660">
    <property type="entry name" value="SAM"/>
</dbReference>
<protein>
    <recommendedName>
        <fullName evidence="1">SAM domain-containing protein</fullName>
    </recommendedName>
</protein>
<dbReference type="PROSITE" id="PS50105">
    <property type="entry name" value="SAM_DOMAIN"/>
    <property type="match status" value="1"/>
</dbReference>
<evidence type="ECO:0000313" key="2">
    <source>
        <dbReference type="EMBL" id="GGG88731.1"/>
    </source>
</evidence>
<comment type="caution">
    <text evidence="2">The sequence shown here is derived from an EMBL/GenBank/DDBJ whole genome shotgun (WGS) entry which is preliminary data.</text>
</comment>
<dbReference type="InterPro" id="IPR015315">
    <property type="entry name" value="DUF1963"/>
</dbReference>
<dbReference type="PANTHER" id="PTHR36436">
    <property type="entry name" value="SLL5081 PROTEIN"/>
    <property type="match status" value="1"/>
</dbReference>
<keyword evidence="3" id="KW-1185">Reference proteome</keyword>
<proteinExistence type="predicted"/>
<dbReference type="InterPro" id="IPR035948">
    <property type="entry name" value="YwqG-like_sf"/>
</dbReference>
<gene>
    <name evidence="2" type="ORF">GCM10010918_54200</name>
</gene>